<keyword evidence="1" id="KW-0812">Transmembrane</keyword>
<gene>
    <name evidence="2" type="ORF">K814_0120110</name>
</gene>
<evidence type="ECO:0000313" key="3">
    <source>
        <dbReference type="Proteomes" id="UP000030060"/>
    </source>
</evidence>
<protein>
    <submittedName>
        <fullName evidence="2">Uncharacterized protein</fullName>
    </submittedName>
</protein>
<sequence>MDLCYQMQAWMCSSMVLRIGHPCFRTLQLPFLLKTLSGPMQTHGFFSIRAMIVLIFGLAVMDM</sequence>
<organism evidence="2 3">
    <name type="scientific">Pseudomonas fluorescens LMG 5329</name>
    <dbReference type="NCBI Taxonomy" id="1324332"/>
    <lineage>
        <taxon>Bacteria</taxon>
        <taxon>Pseudomonadati</taxon>
        <taxon>Pseudomonadota</taxon>
        <taxon>Gammaproteobacteria</taxon>
        <taxon>Pseudomonadales</taxon>
        <taxon>Pseudomonadaceae</taxon>
        <taxon>Pseudomonas</taxon>
    </lineage>
</organism>
<evidence type="ECO:0000313" key="2">
    <source>
        <dbReference type="EMBL" id="KGE66219.1"/>
    </source>
</evidence>
<dbReference type="EMBL" id="ASGY01000146">
    <property type="protein sequence ID" value="KGE66219.1"/>
    <property type="molecule type" value="Genomic_DNA"/>
</dbReference>
<accession>A0A0A1YZ17</accession>
<keyword evidence="1" id="KW-0472">Membrane</keyword>
<keyword evidence="1" id="KW-1133">Transmembrane helix</keyword>
<feature type="transmembrane region" description="Helical" evidence="1">
    <location>
        <begin position="43"/>
        <end position="61"/>
    </location>
</feature>
<reference evidence="2 3" key="1">
    <citation type="journal article" date="2013" name="Genome Announc.">
        <title>Draft Genome Sequence of Pseudomonas fluorescens LMG 5329, a White Line-Inducing Principle-Producing Bioindicator for the Mushroom Pathogen Pseudomonas tolaasii.</title>
        <authorList>
            <person name="Ghequire M.G."/>
            <person name="Rokni-Zadeh H."/>
            <person name="Zarrineh P."/>
            <person name="De Mot R."/>
        </authorList>
    </citation>
    <scope>NUCLEOTIDE SEQUENCE [LARGE SCALE GENOMIC DNA]</scope>
    <source>
        <strain evidence="2 3">LMG 5329</strain>
    </source>
</reference>
<comment type="caution">
    <text evidence="2">The sequence shown here is derived from an EMBL/GenBank/DDBJ whole genome shotgun (WGS) entry which is preliminary data.</text>
</comment>
<proteinExistence type="predicted"/>
<evidence type="ECO:0000256" key="1">
    <source>
        <dbReference type="SAM" id="Phobius"/>
    </source>
</evidence>
<name>A0A0A1YZ17_PSEFL</name>
<dbReference type="Proteomes" id="UP000030060">
    <property type="component" value="Unassembled WGS sequence"/>
</dbReference>
<dbReference type="AlphaFoldDB" id="A0A0A1YZ17"/>